<gene>
    <name evidence="2" type="ORF">H5P27_07645</name>
</gene>
<dbReference type="PANTHER" id="PTHR33490:SF7">
    <property type="entry name" value="BLR2979 PROTEIN"/>
    <property type="match status" value="1"/>
</dbReference>
<dbReference type="RefSeq" id="WP_185659802.1">
    <property type="nucleotide sequence ID" value="NZ_CAWPOO010000007.1"/>
</dbReference>
<dbReference type="PANTHER" id="PTHR33490">
    <property type="entry name" value="BLR5614 PROTEIN-RELATED"/>
    <property type="match status" value="1"/>
</dbReference>
<organism evidence="2 3">
    <name type="scientific">Pelagicoccus albus</name>
    <dbReference type="NCBI Taxonomy" id="415222"/>
    <lineage>
        <taxon>Bacteria</taxon>
        <taxon>Pseudomonadati</taxon>
        <taxon>Verrucomicrobiota</taxon>
        <taxon>Opitutia</taxon>
        <taxon>Puniceicoccales</taxon>
        <taxon>Pelagicoccaceae</taxon>
        <taxon>Pelagicoccus</taxon>
    </lineage>
</organism>
<comment type="caution">
    <text evidence="2">The sequence shown here is derived from an EMBL/GenBank/DDBJ whole genome shotgun (WGS) entry which is preliminary data.</text>
</comment>
<sequence length="294" mass="33007">MARYQIQHRTIYDYQFPVSTSHHSAHLKPLNDAQQVCQHFSLKTEPSSSDLIERIDFFENTMHTFSIQESHESLVVDARSLVEVMRSTPDMFALKSTWAQVKAAHLDYSHPSHVDTKPFLYHTEATPDLPEVETFGKRFFEAQKPIGDSLAEMLEAFDTEFEFDSKATDINTPVSQIIRDKRGVCQDFAHLMIAALRSCKVAARYVSGYILTHPPEGEERLVGADASHAWVSVFDPAYGWMDLDPTNNIVCGDQHVRVAHGRDYSDVSMLGGAVTGGGNQVVSVQVTMQPMDSR</sequence>
<evidence type="ECO:0000259" key="1">
    <source>
        <dbReference type="SMART" id="SM00460"/>
    </source>
</evidence>
<dbReference type="InterPro" id="IPR013589">
    <property type="entry name" value="Bac_transglu_N"/>
</dbReference>
<keyword evidence="3" id="KW-1185">Reference proteome</keyword>
<dbReference type="Gene3D" id="3.10.620.30">
    <property type="match status" value="1"/>
</dbReference>
<dbReference type="SUPFAM" id="SSF54001">
    <property type="entry name" value="Cysteine proteinases"/>
    <property type="match status" value="1"/>
</dbReference>
<dbReference type="EMBL" id="JACHVC010000007">
    <property type="protein sequence ID" value="MBC2605914.1"/>
    <property type="molecule type" value="Genomic_DNA"/>
</dbReference>
<dbReference type="InterPro" id="IPR038765">
    <property type="entry name" value="Papain-like_cys_pep_sf"/>
</dbReference>
<reference evidence="2 3" key="1">
    <citation type="submission" date="2020-07" db="EMBL/GenBank/DDBJ databases">
        <authorList>
            <person name="Feng X."/>
        </authorList>
    </citation>
    <scope>NUCLEOTIDE SEQUENCE [LARGE SCALE GENOMIC DNA]</scope>
    <source>
        <strain evidence="2 3">JCM23202</strain>
    </source>
</reference>
<dbReference type="AlphaFoldDB" id="A0A7X1E832"/>
<dbReference type="InterPro" id="IPR002931">
    <property type="entry name" value="Transglutaminase-like"/>
</dbReference>
<accession>A0A7X1E832</accession>
<feature type="domain" description="Transglutaminase-like" evidence="1">
    <location>
        <begin position="177"/>
        <end position="247"/>
    </location>
</feature>
<evidence type="ECO:0000313" key="3">
    <source>
        <dbReference type="Proteomes" id="UP000526501"/>
    </source>
</evidence>
<dbReference type="Pfam" id="PF08379">
    <property type="entry name" value="Bact_transglu_N"/>
    <property type="match status" value="1"/>
</dbReference>
<dbReference type="Proteomes" id="UP000526501">
    <property type="component" value="Unassembled WGS sequence"/>
</dbReference>
<dbReference type="Pfam" id="PF01841">
    <property type="entry name" value="Transglut_core"/>
    <property type="match status" value="1"/>
</dbReference>
<protein>
    <submittedName>
        <fullName evidence="2">Transglutaminase family protein</fullName>
    </submittedName>
</protein>
<proteinExistence type="predicted"/>
<dbReference type="SMART" id="SM00460">
    <property type="entry name" value="TGc"/>
    <property type="match status" value="1"/>
</dbReference>
<name>A0A7X1E832_9BACT</name>
<evidence type="ECO:0000313" key="2">
    <source>
        <dbReference type="EMBL" id="MBC2605914.1"/>
    </source>
</evidence>